<feature type="domain" description="Reverse transcriptase" evidence="7">
    <location>
        <begin position="1"/>
        <end position="67"/>
    </location>
</feature>
<evidence type="ECO:0000256" key="4">
    <source>
        <dbReference type="ARBA" id="ARBA00022759"/>
    </source>
</evidence>
<dbReference type="EMBL" id="QEAQ01000450">
    <property type="protein sequence ID" value="TPX52098.1"/>
    <property type="molecule type" value="Genomic_DNA"/>
</dbReference>
<keyword evidence="6" id="KW-0695">RNA-directed DNA polymerase</keyword>
<dbReference type="CDD" id="cd09274">
    <property type="entry name" value="RNase_HI_RT_Ty3"/>
    <property type="match status" value="1"/>
</dbReference>
<dbReference type="Pfam" id="PF17917">
    <property type="entry name" value="RT_RNaseH"/>
    <property type="match status" value="1"/>
</dbReference>
<dbReference type="InterPro" id="IPR050951">
    <property type="entry name" value="Retrovirus_Pol_polyprotein"/>
</dbReference>
<dbReference type="Pfam" id="PF00078">
    <property type="entry name" value="RVT_1"/>
    <property type="match status" value="1"/>
</dbReference>
<dbReference type="Gene3D" id="3.30.70.270">
    <property type="match status" value="2"/>
</dbReference>
<keyword evidence="1" id="KW-0808">Transferase</keyword>
<dbReference type="FunFam" id="3.30.70.270:FF:000020">
    <property type="entry name" value="Transposon Tf2-6 polyprotein-like Protein"/>
    <property type="match status" value="1"/>
</dbReference>
<dbReference type="PANTHER" id="PTHR37984:SF5">
    <property type="entry name" value="PROTEIN NYNRIN-LIKE"/>
    <property type="match status" value="1"/>
</dbReference>
<reference evidence="8 9" key="1">
    <citation type="journal article" date="2019" name="Sci. Rep.">
        <title>Comparative genomics of chytrid fungi reveal insights into the obligate biotrophic and pathogenic lifestyle of Synchytrium endobioticum.</title>
        <authorList>
            <person name="van de Vossenberg B.T.L.H."/>
            <person name="Warris S."/>
            <person name="Nguyen H.D.T."/>
            <person name="van Gent-Pelzer M.P.E."/>
            <person name="Joly D.L."/>
            <person name="van de Geest H.C."/>
            <person name="Bonants P.J.M."/>
            <person name="Smith D.S."/>
            <person name="Levesque C.A."/>
            <person name="van der Lee T.A.J."/>
        </authorList>
    </citation>
    <scope>NUCLEOTIDE SEQUENCE [LARGE SCALE GENOMIC DNA]</scope>
    <source>
        <strain evidence="8 9">CBS 809.83</strain>
    </source>
</reference>
<dbReference type="SUPFAM" id="SSF56672">
    <property type="entry name" value="DNA/RNA polymerases"/>
    <property type="match status" value="1"/>
</dbReference>
<evidence type="ECO:0000259" key="7">
    <source>
        <dbReference type="PROSITE" id="PS50878"/>
    </source>
</evidence>
<sequence length="450" mass="52144">MNRVLGDLYDITVICYLDDILVFSDTSEQHAGHLLEVFTRLRGHDLYINVDKCHWGQPEVEFCGHMFSAKGMRISPDKTEIVRNWPLPATTRHIRQFLGLCNYFIDYIEHYAEIAAPLSALQSVKATFIWTLEHQVAFEALKKAIISAPVLATFDPDNHIYVYTDASGYATSGWLGQPHNQQPLPLPLPKLITEMKALPGLKPVLFFSDKMLPAKTRYPVHEQELLALVKFLRGNRFYLINRPFIAFIDHKSLIHLQEQPYLSKRQAGWVELLQEFDFKVEYLPGRWNTIADILSRTPAYAPRCVDCNKRLLVSSFINAIPLPWPAHTSEMDRATHVHNDDYAQKVFLMLDKTPEHAQPSRYKRFSQFPKNRDILIYEEDRLYVPETLRPRILLEYHDALPNGGHMGEDATYAKLLLCFFWPKMQHDVQSFIQTCQKCRAFTSPHKDGFL</sequence>
<evidence type="ECO:0000313" key="8">
    <source>
        <dbReference type="EMBL" id="TPX52098.1"/>
    </source>
</evidence>
<dbReference type="InterPro" id="IPR000477">
    <property type="entry name" value="RT_dom"/>
</dbReference>
<protein>
    <recommendedName>
        <fullName evidence="7">Reverse transcriptase domain-containing protein</fullName>
    </recommendedName>
</protein>
<keyword evidence="4" id="KW-0255">Endonuclease</keyword>
<dbReference type="InterPro" id="IPR043502">
    <property type="entry name" value="DNA/RNA_pol_sf"/>
</dbReference>
<keyword evidence="2" id="KW-0548">Nucleotidyltransferase</keyword>
<evidence type="ECO:0000256" key="1">
    <source>
        <dbReference type="ARBA" id="ARBA00022679"/>
    </source>
</evidence>
<dbReference type="FunFam" id="1.10.340.70:FF:000001">
    <property type="entry name" value="Retrovirus-related Pol polyprotein from transposon gypsy-like Protein"/>
    <property type="match status" value="1"/>
</dbReference>
<dbReference type="PANTHER" id="PTHR37984">
    <property type="entry name" value="PROTEIN CBG26694"/>
    <property type="match status" value="1"/>
</dbReference>
<evidence type="ECO:0000256" key="5">
    <source>
        <dbReference type="ARBA" id="ARBA00022801"/>
    </source>
</evidence>
<keyword evidence="5" id="KW-0378">Hydrolase</keyword>
<name>A0A507DMJ3_9FUNG</name>
<dbReference type="Gene3D" id="1.10.340.70">
    <property type="match status" value="1"/>
</dbReference>
<dbReference type="STRING" id="109895.A0A507DMJ3"/>
<proteinExistence type="predicted"/>
<dbReference type="AlphaFoldDB" id="A0A507DMJ3"/>
<dbReference type="GO" id="GO:0003964">
    <property type="term" value="F:RNA-directed DNA polymerase activity"/>
    <property type="evidence" value="ECO:0007669"/>
    <property type="project" value="UniProtKB-KW"/>
</dbReference>
<organism evidence="8 9">
    <name type="scientific">Powellomyces hirtus</name>
    <dbReference type="NCBI Taxonomy" id="109895"/>
    <lineage>
        <taxon>Eukaryota</taxon>
        <taxon>Fungi</taxon>
        <taxon>Fungi incertae sedis</taxon>
        <taxon>Chytridiomycota</taxon>
        <taxon>Chytridiomycota incertae sedis</taxon>
        <taxon>Chytridiomycetes</taxon>
        <taxon>Spizellomycetales</taxon>
        <taxon>Powellomycetaceae</taxon>
        <taxon>Powellomyces</taxon>
    </lineage>
</organism>
<keyword evidence="3" id="KW-0540">Nuclease</keyword>
<evidence type="ECO:0000313" key="9">
    <source>
        <dbReference type="Proteomes" id="UP000318582"/>
    </source>
</evidence>
<dbReference type="Proteomes" id="UP000318582">
    <property type="component" value="Unassembled WGS sequence"/>
</dbReference>
<dbReference type="GO" id="GO:0004519">
    <property type="term" value="F:endonuclease activity"/>
    <property type="evidence" value="ECO:0007669"/>
    <property type="project" value="UniProtKB-KW"/>
</dbReference>
<evidence type="ECO:0000256" key="3">
    <source>
        <dbReference type="ARBA" id="ARBA00022722"/>
    </source>
</evidence>
<evidence type="ECO:0000256" key="2">
    <source>
        <dbReference type="ARBA" id="ARBA00022695"/>
    </source>
</evidence>
<accession>A0A507DMJ3</accession>
<evidence type="ECO:0000256" key="6">
    <source>
        <dbReference type="ARBA" id="ARBA00022918"/>
    </source>
</evidence>
<keyword evidence="9" id="KW-1185">Reference proteome</keyword>
<dbReference type="Pfam" id="PF17921">
    <property type="entry name" value="Integrase_H2C2"/>
    <property type="match status" value="1"/>
</dbReference>
<dbReference type="InterPro" id="IPR043128">
    <property type="entry name" value="Rev_trsase/Diguanyl_cyclase"/>
</dbReference>
<dbReference type="GO" id="GO:0016787">
    <property type="term" value="F:hydrolase activity"/>
    <property type="evidence" value="ECO:0007669"/>
    <property type="project" value="UniProtKB-KW"/>
</dbReference>
<dbReference type="PROSITE" id="PS50878">
    <property type="entry name" value="RT_POL"/>
    <property type="match status" value="1"/>
</dbReference>
<comment type="caution">
    <text evidence="8">The sequence shown here is derived from an EMBL/GenBank/DDBJ whole genome shotgun (WGS) entry which is preliminary data.</text>
</comment>
<dbReference type="InterPro" id="IPR041588">
    <property type="entry name" value="Integrase_H2C2"/>
</dbReference>
<gene>
    <name evidence="8" type="ORF">PhCBS80983_g06528</name>
</gene>
<dbReference type="InterPro" id="IPR041373">
    <property type="entry name" value="RT_RNaseH"/>
</dbReference>